<feature type="transmembrane region" description="Helical" evidence="1">
    <location>
        <begin position="100"/>
        <end position="126"/>
    </location>
</feature>
<sequence length="231" mass="24413">MQQAEIVASYTLEKLNLKKVGVLYNQANAYSVSLAKPFIDYMKSHGGQVVSEQMYKTGDKDFKTQLGISLGAVYALIAVGFAIIGYTLYPQLGQLVVKGFIASVIDGLGSLPGAVIGAFLLGIILLGPTGPARRRFLILSPALIRPIAARCCWRAGIGLIAALKAAGAASVGLISGGNTNPIVDWLVQTGSSILMADYGTDLEAYKAKSWTAGIVLRGSIQARVWRPVPKS</sequence>
<reference evidence="2 3" key="1">
    <citation type="submission" date="2018-03" db="EMBL/GenBank/DDBJ databases">
        <title>Genome sequence of Moorella stamsii DSM 26217.</title>
        <authorList>
            <person name="Poehlein A."/>
            <person name="Daniel R."/>
        </authorList>
    </citation>
    <scope>NUCLEOTIDE SEQUENCE [LARGE SCALE GENOMIC DNA]</scope>
    <source>
        <strain evidence="3">DSM 26217</strain>
    </source>
</reference>
<accession>A0A9X7J5G8</accession>
<comment type="caution">
    <text evidence="2">The sequence shown here is derived from an EMBL/GenBank/DDBJ whole genome shotgun (WGS) entry which is preliminary data.</text>
</comment>
<evidence type="ECO:0000256" key="1">
    <source>
        <dbReference type="SAM" id="Phobius"/>
    </source>
</evidence>
<keyword evidence="3" id="KW-1185">Reference proteome</keyword>
<dbReference type="InterPro" id="IPR028082">
    <property type="entry name" value="Peripla_BP_I"/>
</dbReference>
<proteinExistence type="predicted"/>
<evidence type="ECO:0000313" key="2">
    <source>
        <dbReference type="EMBL" id="PRR75367.1"/>
    </source>
</evidence>
<keyword evidence="1" id="KW-0472">Membrane</keyword>
<feature type="transmembrane region" description="Helical" evidence="1">
    <location>
        <begin position="66"/>
        <end position="88"/>
    </location>
</feature>
<dbReference type="Gene3D" id="3.40.50.2300">
    <property type="match status" value="1"/>
</dbReference>
<dbReference type="EMBL" id="PVXL01000026">
    <property type="protein sequence ID" value="PRR75367.1"/>
    <property type="molecule type" value="Genomic_DNA"/>
</dbReference>
<evidence type="ECO:0000313" key="3">
    <source>
        <dbReference type="Proteomes" id="UP000239430"/>
    </source>
</evidence>
<keyword evidence="1" id="KW-1133">Transmembrane helix</keyword>
<name>A0A9X7J5G8_9FIRM</name>
<keyword evidence="1" id="KW-0812">Transmembrane</keyword>
<gene>
    <name evidence="2" type="ORF">MOST_09230</name>
</gene>
<dbReference type="Proteomes" id="UP000239430">
    <property type="component" value="Unassembled WGS sequence"/>
</dbReference>
<dbReference type="AlphaFoldDB" id="A0A9X7J5G8"/>
<organism evidence="2 3">
    <name type="scientific">Neomoorella stamsii</name>
    <dbReference type="NCBI Taxonomy" id="1266720"/>
    <lineage>
        <taxon>Bacteria</taxon>
        <taxon>Bacillati</taxon>
        <taxon>Bacillota</taxon>
        <taxon>Clostridia</taxon>
        <taxon>Neomoorellales</taxon>
        <taxon>Neomoorellaceae</taxon>
        <taxon>Neomoorella</taxon>
    </lineage>
</organism>
<dbReference type="SUPFAM" id="SSF53822">
    <property type="entry name" value="Periplasmic binding protein-like I"/>
    <property type="match status" value="1"/>
</dbReference>
<protein>
    <submittedName>
        <fullName evidence="2">Uncharacterized protein</fullName>
    </submittedName>
</protein>